<keyword evidence="2" id="KW-1185">Reference proteome</keyword>
<dbReference type="Gene3D" id="3.40.50.2000">
    <property type="entry name" value="Glycogen Phosphorylase B"/>
    <property type="match status" value="1"/>
</dbReference>
<dbReference type="Proteomes" id="UP000015453">
    <property type="component" value="Unassembled WGS sequence"/>
</dbReference>
<accession>S8CNF3</accession>
<organism evidence="1 2">
    <name type="scientific">Genlisea aurea</name>
    <dbReference type="NCBI Taxonomy" id="192259"/>
    <lineage>
        <taxon>Eukaryota</taxon>
        <taxon>Viridiplantae</taxon>
        <taxon>Streptophyta</taxon>
        <taxon>Embryophyta</taxon>
        <taxon>Tracheophyta</taxon>
        <taxon>Spermatophyta</taxon>
        <taxon>Magnoliopsida</taxon>
        <taxon>eudicotyledons</taxon>
        <taxon>Gunneridae</taxon>
        <taxon>Pentapetalae</taxon>
        <taxon>asterids</taxon>
        <taxon>lamiids</taxon>
        <taxon>Lamiales</taxon>
        <taxon>Lentibulariaceae</taxon>
        <taxon>Genlisea</taxon>
    </lineage>
</organism>
<feature type="non-terminal residue" evidence="1">
    <location>
        <position position="74"/>
    </location>
</feature>
<dbReference type="AlphaFoldDB" id="S8CNF3"/>
<proteinExistence type="predicted"/>
<name>S8CNF3_9LAMI</name>
<sequence>MVGASFFTEAAVVNALFHHVNEGNLGFPYGSERVSLPCLPEFEPRDLPVLSQDPSASPHMLRYMADQFVNLDDA</sequence>
<reference evidence="1 2" key="1">
    <citation type="journal article" date="2013" name="BMC Genomics">
        <title>The miniature genome of a carnivorous plant Genlisea aurea contains a low number of genes and short non-coding sequences.</title>
        <authorList>
            <person name="Leushkin E.V."/>
            <person name="Sutormin R.A."/>
            <person name="Nabieva E.R."/>
            <person name="Penin A.A."/>
            <person name="Kondrashov A.S."/>
            <person name="Logacheva M.D."/>
        </authorList>
    </citation>
    <scope>NUCLEOTIDE SEQUENCE [LARGE SCALE GENOMIC DNA]</scope>
</reference>
<dbReference type="OrthoDB" id="5835829at2759"/>
<evidence type="ECO:0000313" key="2">
    <source>
        <dbReference type="Proteomes" id="UP000015453"/>
    </source>
</evidence>
<dbReference type="EMBL" id="AUSU01002479">
    <property type="protein sequence ID" value="EPS68709.1"/>
    <property type="molecule type" value="Genomic_DNA"/>
</dbReference>
<comment type="caution">
    <text evidence="1">The sequence shown here is derived from an EMBL/GenBank/DDBJ whole genome shotgun (WGS) entry which is preliminary data.</text>
</comment>
<evidence type="ECO:0000313" key="1">
    <source>
        <dbReference type="EMBL" id="EPS68709.1"/>
    </source>
</evidence>
<gene>
    <name evidence="1" type="ORF">M569_06061</name>
</gene>
<protein>
    <submittedName>
        <fullName evidence="1">Uncharacterized protein</fullName>
    </submittedName>
</protein>